<dbReference type="InterPro" id="IPR036397">
    <property type="entry name" value="RNaseH_sf"/>
</dbReference>
<dbReference type="AlphaFoldDB" id="A0A9P0JRZ8"/>
<gene>
    <name evidence="1" type="ORF">ACAOBT_LOCUS2874</name>
</gene>
<protein>
    <recommendedName>
        <fullName evidence="3">Transposase</fullName>
    </recommendedName>
</protein>
<evidence type="ECO:0008006" key="3">
    <source>
        <dbReference type="Google" id="ProtNLM"/>
    </source>
</evidence>
<dbReference type="PANTHER" id="PTHR47326:SF1">
    <property type="entry name" value="HTH PSQ-TYPE DOMAIN-CONTAINING PROTEIN"/>
    <property type="match status" value="1"/>
</dbReference>
<keyword evidence="2" id="KW-1185">Reference proteome</keyword>
<dbReference type="EMBL" id="CAKOFQ010006679">
    <property type="protein sequence ID" value="CAH1958834.1"/>
    <property type="molecule type" value="Genomic_DNA"/>
</dbReference>
<evidence type="ECO:0000313" key="1">
    <source>
        <dbReference type="EMBL" id="CAH1958834.1"/>
    </source>
</evidence>
<dbReference type="Gene3D" id="3.30.420.10">
    <property type="entry name" value="Ribonuclease H-like superfamily/Ribonuclease H"/>
    <property type="match status" value="1"/>
</dbReference>
<dbReference type="Proteomes" id="UP001152888">
    <property type="component" value="Unassembled WGS sequence"/>
</dbReference>
<dbReference type="PANTHER" id="PTHR47326">
    <property type="entry name" value="TRANSPOSABLE ELEMENT TC3 TRANSPOSASE-LIKE PROTEIN"/>
    <property type="match status" value="1"/>
</dbReference>
<organism evidence="1 2">
    <name type="scientific">Acanthoscelides obtectus</name>
    <name type="common">Bean weevil</name>
    <name type="synonym">Bruchus obtectus</name>
    <dbReference type="NCBI Taxonomy" id="200917"/>
    <lineage>
        <taxon>Eukaryota</taxon>
        <taxon>Metazoa</taxon>
        <taxon>Ecdysozoa</taxon>
        <taxon>Arthropoda</taxon>
        <taxon>Hexapoda</taxon>
        <taxon>Insecta</taxon>
        <taxon>Pterygota</taxon>
        <taxon>Neoptera</taxon>
        <taxon>Endopterygota</taxon>
        <taxon>Coleoptera</taxon>
        <taxon>Polyphaga</taxon>
        <taxon>Cucujiformia</taxon>
        <taxon>Chrysomeloidea</taxon>
        <taxon>Chrysomelidae</taxon>
        <taxon>Bruchinae</taxon>
        <taxon>Bruchini</taxon>
        <taxon>Acanthoscelides</taxon>
    </lineage>
</organism>
<dbReference type="OrthoDB" id="6622349at2759"/>
<evidence type="ECO:0000313" key="2">
    <source>
        <dbReference type="Proteomes" id="UP001152888"/>
    </source>
</evidence>
<accession>A0A9P0JRZ8</accession>
<proteinExistence type="predicted"/>
<dbReference type="GO" id="GO:0003676">
    <property type="term" value="F:nucleic acid binding"/>
    <property type="evidence" value="ECO:0007669"/>
    <property type="project" value="InterPro"/>
</dbReference>
<reference evidence="1" key="1">
    <citation type="submission" date="2022-03" db="EMBL/GenBank/DDBJ databases">
        <authorList>
            <person name="Sayadi A."/>
        </authorList>
    </citation>
    <scope>NUCLEOTIDE SEQUENCE</scope>
</reference>
<comment type="caution">
    <text evidence="1">The sequence shown here is derived from an EMBL/GenBank/DDBJ whole genome shotgun (WGS) entry which is preliminary data.</text>
</comment>
<sequence>MGNVNAMLVLQPGFPYEDSVLQVVEGDPSTSVRQIEASTGVPKRIAHQILRKNEHHPYHVQRVKSLKPRDYLPRVEFCQTMLQIHWTDPRFLEKILWTDESTFKKKWFYESTHLTRLVCRKFTFDE</sequence>
<name>A0A9P0JRZ8_ACAOB</name>